<keyword evidence="1" id="KW-0472">Membrane</keyword>
<name>A0A1Q2CMX8_9ACTN</name>
<evidence type="ECO:0000256" key="1">
    <source>
        <dbReference type="SAM" id="Phobius"/>
    </source>
</evidence>
<protein>
    <recommendedName>
        <fullName evidence="2">Prepilin type IV endopeptidase peptidase domain-containing protein</fullName>
    </recommendedName>
</protein>
<feature type="transmembrane region" description="Helical" evidence="1">
    <location>
        <begin position="35"/>
        <end position="52"/>
    </location>
</feature>
<dbReference type="InterPro" id="IPR000045">
    <property type="entry name" value="Prepilin_IV_endopep_pep"/>
</dbReference>
<dbReference type="GO" id="GO:0004190">
    <property type="term" value="F:aspartic-type endopeptidase activity"/>
    <property type="evidence" value="ECO:0007669"/>
    <property type="project" value="InterPro"/>
</dbReference>
<feature type="transmembrane region" description="Helical" evidence="1">
    <location>
        <begin position="6"/>
        <end position="23"/>
    </location>
</feature>
<feature type="transmembrane region" description="Helical" evidence="1">
    <location>
        <begin position="132"/>
        <end position="153"/>
    </location>
</feature>
<dbReference type="OrthoDB" id="3734500at2"/>
<keyword evidence="1" id="KW-0812">Transmembrane</keyword>
<proteinExistence type="predicted"/>
<evidence type="ECO:0000313" key="3">
    <source>
        <dbReference type="EMBL" id="AQP47468.1"/>
    </source>
</evidence>
<feature type="transmembrane region" description="Helical" evidence="1">
    <location>
        <begin position="88"/>
        <end position="112"/>
    </location>
</feature>
<gene>
    <name evidence="3" type="ORF">BW730_08140</name>
</gene>
<dbReference type="AlphaFoldDB" id="A0A1Q2CMX8"/>
<dbReference type="RefSeq" id="WP_158522544.1">
    <property type="nucleotide sequence ID" value="NZ_CP019606.1"/>
</dbReference>
<dbReference type="EMBL" id="CP019606">
    <property type="protein sequence ID" value="AQP47468.1"/>
    <property type="molecule type" value="Genomic_DNA"/>
</dbReference>
<keyword evidence="4" id="KW-1185">Reference proteome</keyword>
<evidence type="ECO:0000259" key="2">
    <source>
        <dbReference type="Pfam" id="PF01478"/>
    </source>
</evidence>
<dbReference type="STRING" id="1332264.BW730_08140"/>
<feature type="transmembrane region" description="Helical" evidence="1">
    <location>
        <begin position="58"/>
        <end position="76"/>
    </location>
</feature>
<keyword evidence="1" id="KW-1133">Transmembrane helix</keyword>
<evidence type="ECO:0000313" key="4">
    <source>
        <dbReference type="Proteomes" id="UP000188145"/>
    </source>
</evidence>
<dbReference type="Proteomes" id="UP000188145">
    <property type="component" value="Chromosome"/>
</dbReference>
<dbReference type="Pfam" id="PF01478">
    <property type="entry name" value="Peptidase_A24"/>
    <property type="match status" value="1"/>
</dbReference>
<dbReference type="KEGG" id="tes:BW730_08140"/>
<organism evidence="3 4">
    <name type="scientific">Tessaracoccus aquimaris</name>
    <dbReference type="NCBI Taxonomy" id="1332264"/>
    <lineage>
        <taxon>Bacteria</taxon>
        <taxon>Bacillati</taxon>
        <taxon>Actinomycetota</taxon>
        <taxon>Actinomycetes</taxon>
        <taxon>Propionibacteriales</taxon>
        <taxon>Propionibacteriaceae</taxon>
        <taxon>Tessaracoccus</taxon>
    </lineage>
</organism>
<feature type="domain" description="Prepilin type IV endopeptidase peptidase" evidence="2">
    <location>
        <begin position="20"/>
        <end position="114"/>
    </location>
</feature>
<accession>A0A1Q2CMX8</accession>
<dbReference type="GO" id="GO:0016020">
    <property type="term" value="C:membrane"/>
    <property type="evidence" value="ECO:0007669"/>
    <property type="project" value="InterPro"/>
</dbReference>
<reference evidence="4" key="1">
    <citation type="submission" date="2017-02" db="EMBL/GenBank/DDBJ databases">
        <title>Tessaracoccus aquaemaris sp. nov., isolated from the intestine of a Korean rockfish, Sebastes schlegelii, in a marine aquaculture pond.</title>
        <authorList>
            <person name="Tak E.J."/>
            <person name="Bae J.-W."/>
        </authorList>
    </citation>
    <scope>NUCLEOTIDE SEQUENCE [LARGE SCALE GENOMIC DNA]</scope>
    <source>
        <strain evidence="4">NSG39</strain>
    </source>
</reference>
<sequence length="154" mass="15496">MAGPLGTWWLWVPYLAFGVPLVAVDLRTTFLPTALWRLCLVAMLVGLVPVALTSPPLALGVGLGAAALGAFFYLAWRLGRGMGFGDVRLAVLVGAVAGTSGVMGVASAALLGTALGAVQALVRVALRRGTGAFAYGPALYAGPFAAQLVAATAG</sequence>